<accession>A0A101LYY4</accession>
<evidence type="ECO:0000313" key="1">
    <source>
        <dbReference type="EMBL" id="KUM47939.1"/>
    </source>
</evidence>
<gene>
    <name evidence="1" type="ORF">ABT39_MTgene4934</name>
</gene>
<geneLocation type="mitochondrion" evidence="1"/>
<keyword evidence="1" id="KW-0496">Mitochondrion</keyword>
<dbReference type="AlphaFoldDB" id="A0A101LYY4"/>
<proteinExistence type="predicted"/>
<comment type="caution">
    <text evidence="1">The sequence shown here is derived from an EMBL/GenBank/DDBJ whole genome shotgun (WGS) entry which is preliminary data.</text>
</comment>
<name>A0A101LYY4_PICGL</name>
<reference evidence="1" key="1">
    <citation type="journal article" date="2015" name="Genome Biol. Evol.">
        <title>Organellar Genomes of White Spruce (Picea glauca): Assembly and Annotation.</title>
        <authorList>
            <person name="Jackman S.D."/>
            <person name="Warren R.L."/>
            <person name="Gibb E.A."/>
            <person name="Vandervalk B.P."/>
            <person name="Mohamadi H."/>
            <person name="Chu J."/>
            <person name="Raymond A."/>
            <person name="Pleasance S."/>
            <person name="Coope R."/>
            <person name="Wildung M.R."/>
            <person name="Ritland C.E."/>
            <person name="Bousquet J."/>
            <person name="Jones S.J."/>
            <person name="Bohlmann J."/>
            <person name="Birol I."/>
        </authorList>
    </citation>
    <scope>NUCLEOTIDE SEQUENCE [LARGE SCALE GENOMIC DNA]</scope>
    <source>
        <tissue evidence="1">Flushing bud</tissue>
    </source>
</reference>
<sequence length="124" mass="14310">MRGLLLLEGTLGKVALNLELGEVVAMDPRLELDSLLLILLLSLTLLPKNKSMPTLVLLAQMLGHPALQLEDRMKATDPIRTDWGQHNRKLYLKRMQISLWRRSQSSNHKRKRCLMMCSNYFNNK</sequence>
<organism evidence="1">
    <name type="scientific">Picea glauca</name>
    <name type="common">White spruce</name>
    <name type="synonym">Pinus glauca</name>
    <dbReference type="NCBI Taxonomy" id="3330"/>
    <lineage>
        <taxon>Eukaryota</taxon>
        <taxon>Viridiplantae</taxon>
        <taxon>Streptophyta</taxon>
        <taxon>Embryophyta</taxon>
        <taxon>Tracheophyta</taxon>
        <taxon>Spermatophyta</taxon>
        <taxon>Pinopsida</taxon>
        <taxon>Pinidae</taxon>
        <taxon>Conifers I</taxon>
        <taxon>Pinales</taxon>
        <taxon>Pinaceae</taxon>
        <taxon>Picea</taxon>
    </lineage>
</organism>
<dbReference type="EMBL" id="LKAM01000006">
    <property type="protein sequence ID" value="KUM47939.1"/>
    <property type="molecule type" value="Genomic_DNA"/>
</dbReference>
<protein>
    <submittedName>
        <fullName evidence="1">Uncharacterized protein</fullName>
    </submittedName>
</protein>